<reference evidence="2" key="1">
    <citation type="submission" date="2020-11" db="EMBL/GenBank/DDBJ databases">
        <title>Chlorella ohadii genome sequencing and assembly.</title>
        <authorList>
            <person name="Murik O."/>
            <person name="Treves H."/>
            <person name="Kedem I."/>
            <person name="Shotland Y."/>
            <person name="Kaplan A."/>
        </authorList>
    </citation>
    <scope>NUCLEOTIDE SEQUENCE</scope>
    <source>
        <strain evidence="2">1</strain>
    </source>
</reference>
<evidence type="ECO:0000313" key="3">
    <source>
        <dbReference type="Proteomes" id="UP001205105"/>
    </source>
</evidence>
<feature type="region of interest" description="Disordered" evidence="1">
    <location>
        <begin position="28"/>
        <end position="48"/>
    </location>
</feature>
<accession>A0AAD5DVG5</accession>
<comment type="caution">
    <text evidence="2">The sequence shown here is derived from an EMBL/GenBank/DDBJ whole genome shotgun (WGS) entry which is preliminary data.</text>
</comment>
<dbReference type="PANTHER" id="PTHR35759:SF1">
    <property type="entry name" value="OS07G0673000 PROTEIN"/>
    <property type="match status" value="1"/>
</dbReference>
<evidence type="ECO:0000313" key="2">
    <source>
        <dbReference type="EMBL" id="KAI7845132.1"/>
    </source>
</evidence>
<keyword evidence="3" id="KW-1185">Reference proteome</keyword>
<dbReference type="AlphaFoldDB" id="A0AAD5DVG5"/>
<protein>
    <submittedName>
        <fullName evidence="2">Uncharacterized protein</fullName>
    </submittedName>
</protein>
<name>A0AAD5DVG5_9CHLO</name>
<sequence length="293" mass="32366">MQAAPKPLSRLQPPLPALHWRCRHRRRRSLVHAEQQPAASPAPDADPLASQRAELGRRLVRHVAGAQPSPDLAGALRPLPVHIEAPRAWATLVDGVAVQGQQALRNALSPRPYPVPSFQTLAHCRCCLTSSRVGRRFRARPVNLFLALLFEQIPAAVALAGLPPIALDRYDLHHGHLFFAPACRQLGILFHAKEYPAAHVDSFPVHLGNCQSGSSLDFDEEAMRWRNLLWLNGQLVALDMAAPALQPLLMPGLELPRTVLEHDLGQPLADVNYFAALRNRRSAERLFVCMPGD</sequence>
<dbReference type="PANTHER" id="PTHR35759">
    <property type="entry name" value="BNAA09G03860D PROTEIN"/>
    <property type="match status" value="1"/>
</dbReference>
<dbReference type="EMBL" id="JADXDR010000020">
    <property type="protein sequence ID" value="KAI7845132.1"/>
    <property type="molecule type" value="Genomic_DNA"/>
</dbReference>
<dbReference type="Proteomes" id="UP001205105">
    <property type="component" value="Unassembled WGS sequence"/>
</dbReference>
<gene>
    <name evidence="2" type="ORF">COHA_001177</name>
</gene>
<feature type="compositionally biased region" description="Low complexity" evidence="1">
    <location>
        <begin position="37"/>
        <end position="48"/>
    </location>
</feature>
<evidence type="ECO:0000256" key="1">
    <source>
        <dbReference type="SAM" id="MobiDB-lite"/>
    </source>
</evidence>
<proteinExistence type="predicted"/>
<organism evidence="2 3">
    <name type="scientific">Chlorella ohadii</name>
    <dbReference type="NCBI Taxonomy" id="2649997"/>
    <lineage>
        <taxon>Eukaryota</taxon>
        <taxon>Viridiplantae</taxon>
        <taxon>Chlorophyta</taxon>
        <taxon>core chlorophytes</taxon>
        <taxon>Trebouxiophyceae</taxon>
        <taxon>Chlorellales</taxon>
        <taxon>Chlorellaceae</taxon>
        <taxon>Chlorella clade</taxon>
        <taxon>Chlorella</taxon>
    </lineage>
</organism>